<dbReference type="OrthoDB" id="429955at2759"/>
<dbReference type="InterPro" id="IPR052221">
    <property type="entry name" value="SLC35F_Transporter"/>
</dbReference>
<dbReference type="GO" id="GO:0016020">
    <property type="term" value="C:membrane"/>
    <property type="evidence" value="ECO:0007669"/>
    <property type="project" value="UniProtKB-SubCell"/>
</dbReference>
<gene>
    <name evidence="9" type="ORF">SHERM_10179</name>
</gene>
<keyword evidence="10" id="KW-1185">Reference proteome</keyword>
<evidence type="ECO:0000256" key="4">
    <source>
        <dbReference type="ARBA" id="ARBA00022692"/>
    </source>
</evidence>
<feature type="transmembrane region" description="Helical" evidence="7">
    <location>
        <begin position="128"/>
        <end position="155"/>
    </location>
</feature>
<dbReference type="Pfam" id="PF06027">
    <property type="entry name" value="SLC35F"/>
    <property type="match status" value="2"/>
</dbReference>
<dbReference type="SUPFAM" id="SSF103481">
    <property type="entry name" value="Multidrug resistance efflux transporter EmrE"/>
    <property type="match status" value="1"/>
</dbReference>
<comment type="caution">
    <text evidence="9">The sequence shown here is derived from an EMBL/GenBank/DDBJ whole genome shotgun (WGS) entry which is preliminary data.</text>
</comment>
<keyword evidence="5 7" id="KW-1133">Transmembrane helix</keyword>
<feature type="transmembrane region" description="Helical" evidence="7">
    <location>
        <begin position="103"/>
        <end position="121"/>
    </location>
</feature>
<keyword evidence="6 7" id="KW-0472">Membrane</keyword>
<comment type="similarity">
    <text evidence="2">Belongs to the SLC35F solute transporter family.</text>
</comment>
<dbReference type="AlphaFoldDB" id="A0A9N7MDV6"/>
<feature type="transmembrane region" description="Helical" evidence="7">
    <location>
        <begin position="161"/>
        <end position="179"/>
    </location>
</feature>
<organism evidence="9 10">
    <name type="scientific">Striga hermonthica</name>
    <name type="common">Purple witchweed</name>
    <name type="synonym">Buchnera hermonthica</name>
    <dbReference type="NCBI Taxonomy" id="68872"/>
    <lineage>
        <taxon>Eukaryota</taxon>
        <taxon>Viridiplantae</taxon>
        <taxon>Streptophyta</taxon>
        <taxon>Embryophyta</taxon>
        <taxon>Tracheophyta</taxon>
        <taxon>Spermatophyta</taxon>
        <taxon>Magnoliopsida</taxon>
        <taxon>eudicotyledons</taxon>
        <taxon>Gunneridae</taxon>
        <taxon>Pentapetalae</taxon>
        <taxon>asterids</taxon>
        <taxon>lamiids</taxon>
        <taxon>Lamiales</taxon>
        <taxon>Orobanchaceae</taxon>
        <taxon>Buchnereae</taxon>
        <taxon>Striga</taxon>
    </lineage>
</organism>
<dbReference type="EMBL" id="CACSLK010001140">
    <property type="protein sequence ID" value="CAA0807453.1"/>
    <property type="molecule type" value="Genomic_DNA"/>
</dbReference>
<feature type="transmembrane region" description="Helical" evidence="7">
    <location>
        <begin position="191"/>
        <end position="208"/>
    </location>
</feature>
<dbReference type="PANTHER" id="PTHR14233">
    <property type="entry name" value="DUF914-RELATED"/>
    <property type="match status" value="1"/>
</dbReference>
<evidence type="ECO:0000256" key="5">
    <source>
        <dbReference type="ARBA" id="ARBA00022989"/>
    </source>
</evidence>
<keyword evidence="4 7" id="KW-0812">Transmembrane</keyword>
<evidence type="ECO:0000256" key="6">
    <source>
        <dbReference type="ARBA" id="ARBA00023136"/>
    </source>
</evidence>
<evidence type="ECO:0000256" key="2">
    <source>
        <dbReference type="ARBA" id="ARBA00007863"/>
    </source>
</evidence>
<dbReference type="Proteomes" id="UP001153555">
    <property type="component" value="Unassembled WGS sequence"/>
</dbReference>
<protein>
    <recommendedName>
        <fullName evidence="8">Reverse transcriptase Ty1/copia-type domain-containing protein</fullName>
    </recommendedName>
</protein>
<comment type="subcellular location">
    <subcellularLocation>
        <location evidence="1">Membrane</location>
        <topology evidence="1">Multi-pass membrane protein</topology>
    </subcellularLocation>
</comment>
<evidence type="ECO:0000256" key="3">
    <source>
        <dbReference type="ARBA" id="ARBA00022448"/>
    </source>
</evidence>
<evidence type="ECO:0000313" key="10">
    <source>
        <dbReference type="Proteomes" id="UP001153555"/>
    </source>
</evidence>
<dbReference type="GO" id="GO:0022857">
    <property type="term" value="F:transmembrane transporter activity"/>
    <property type="evidence" value="ECO:0007669"/>
    <property type="project" value="InterPro"/>
</dbReference>
<feature type="domain" description="Reverse transcriptase Ty1/copia-type" evidence="8">
    <location>
        <begin position="1"/>
        <end position="73"/>
    </location>
</feature>
<accession>A0A9N7MDV6</accession>
<dbReference type="InterPro" id="IPR013103">
    <property type="entry name" value="RVT_2"/>
</dbReference>
<sequence>MHQPEGFSEGKKDMVCRLKKSLYGLKQAPRQLYRKFESFMHKEGFQKCNADHCCFFKRYESSHIILLLYVDDIHWKFDVRDGPYEARQWTCSGSLDAPLTLSFSTYMSLVVVYGNILIYCRKKLLVPWYWYVVLGFVDVHGKYIAWTVILTWIFLGTKYSVNQFVGSAVCVAGLSLVFLSDAGVAGGGGSIPVLGDCLVIAGSFFYAISNVGEEKDQTEAVAMIGMFGMLVSATEITVLERKAFESVKWSVGLVTYFSLCWLCSGKLSVPLNSPNCSQG</sequence>
<dbReference type="Pfam" id="PF07727">
    <property type="entry name" value="RVT_2"/>
    <property type="match status" value="1"/>
</dbReference>
<reference evidence="9" key="1">
    <citation type="submission" date="2019-12" db="EMBL/GenBank/DDBJ databases">
        <authorList>
            <person name="Scholes J."/>
        </authorList>
    </citation>
    <scope>NUCLEOTIDE SEQUENCE</scope>
</reference>
<evidence type="ECO:0000313" key="9">
    <source>
        <dbReference type="EMBL" id="CAA0807453.1"/>
    </source>
</evidence>
<dbReference type="InterPro" id="IPR009262">
    <property type="entry name" value="SLC35_F1/F2/F6"/>
</dbReference>
<dbReference type="InterPro" id="IPR037185">
    <property type="entry name" value="EmrE-like"/>
</dbReference>
<name>A0A9N7MDV6_STRHE</name>
<dbReference type="PANTHER" id="PTHR14233:SF18">
    <property type="entry name" value="OS05G0444300 PROTEIN"/>
    <property type="match status" value="1"/>
</dbReference>
<evidence type="ECO:0000256" key="1">
    <source>
        <dbReference type="ARBA" id="ARBA00004141"/>
    </source>
</evidence>
<feature type="transmembrane region" description="Helical" evidence="7">
    <location>
        <begin position="220"/>
        <end position="239"/>
    </location>
</feature>
<evidence type="ECO:0000259" key="8">
    <source>
        <dbReference type="Pfam" id="PF07727"/>
    </source>
</evidence>
<evidence type="ECO:0000256" key="7">
    <source>
        <dbReference type="SAM" id="Phobius"/>
    </source>
</evidence>
<proteinExistence type="inferred from homology"/>
<keyword evidence="3" id="KW-0813">Transport</keyword>